<name>A0A553MMK8_9TELE</name>
<dbReference type="AlphaFoldDB" id="A0A553MMK8"/>
<proteinExistence type="predicted"/>
<keyword evidence="3" id="KW-1185">Reference proteome</keyword>
<evidence type="ECO:0000313" key="2">
    <source>
        <dbReference type="EMBL" id="TRY54416.1"/>
    </source>
</evidence>
<dbReference type="EMBL" id="SRMA01027345">
    <property type="protein sequence ID" value="TRY54416.1"/>
    <property type="molecule type" value="Genomic_DNA"/>
</dbReference>
<comment type="caution">
    <text evidence="2">The sequence shown here is derived from an EMBL/GenBank/DDBJ whole genome shotgun (WGS) entry which is preliminary data.</text>
</comment>
<organism evidence="2 3">
    <name type="scientific">Danionella cerebrum</name>
    <dbReference type="NCBI Taxonomy" id="2873325"/>
    <lineage>
        <taxon>Eukaryota</taxon>
        <taxon>Metazoa</taxon>
        <taxon>Chordata</taxon>
        <taxon>Craniata</taxon>
        <taxon>Vertebrata</taxon>
        <taxon>Euteleostomi</taxon>
        <taxon>Actinopterygii</taxon>
        <taxon>Neopterygii</taxon>
        <taxon>Teleostei</taxon>
        <taxon>Ostariophysi</taxon>
        <taxon>Cypriniformes</taxon>
        <taxon>Danionidae</taxon>
        <taxon>Danioninae</taxon>
        <taxon>Danionella</taxon>
    </lineage>
</organism>
<dbReference type="Pfam" id="PF25758">
    <property type="entry name" value="TPR_IPO11"/>
    <property type="match status" value="1"/>
</dbReference>
<dbReference type="InterPro" id="IPR058669">
    <property type="entry name" value="TPR_IPO7/11-like"/>
</dbReference>
<gene>
    <name evidence="2" type="ORF">DNTS_023688</name>
</gene>
<evidence type="ECO:0000313" key="3">
    <source>
        <dbReference type="Proteomes" id="UP000316079"/>
    </source>
</evidence>
<dbReference type="Proteomes" id="UP000316079">
    <property type="component" value="Unassembled WGS sequence"/>
</dbReference>
<protein>
    <recommendedName>
        <fullName evidence="1">Importin-7/11-like TPR repeats domain-containing protein</fullName>
    </recommendedName>
</protein>
<sequence length="122" mass="13686">MWKLSSENVRTCFQIINAYIYLSATDFLQNYAEGLCKSFCELLTDITNEGQVQVLKNLVRSAVPCSLEAGGHISCQDAAIRDKAFPFGLQLLLHWLADAHLRPQANLEHNVQSTVVREAMEC</sequence>
<accession>A0A553MMK8</accession>
<evidence type="ECO:0000259" key="1">
    <source>
        <dbReference type="Pfam" id="PF25758"/>
    </source>
</evidence>
<reference evidence="2 3" key="1">
    <citation type="journal article" date="2019" name="Sci. Data">
        <title>Hybrid genome assembly and annotation of Danionella translucida.</title>
        <authorList>
            <person name="Kadobianskyi M."/>
            <person name="Schulze L."/>
            <person name="Schuelke M."/>
            <person name="Judkewitz B."/>
        </authorList>
    </citation>
    <scope>NUCLEOTIDE SEQUENCE [LARGE SCALE GENOMIC DNA]</scope>
    <source>
        <strain evidence="2 3">Bolton</strain>
    </source>
</reference>
<feature type="domain" description="Importin-7/11-like TPR repeats" evidence="1">
    <location>
        <begin position="4"/>
        <end position="62"/>
    </location>
</feature>